<proteinExistence type="predicted"/>
<evidence type="ECO:0000313" key="3">
    <source>
        <dbReference type="Proteomes" id="UP000421408"/>
    </source>
</evidence>
<dbReference type="Proteomes" id="UP000421408">
    <property type="component" value="Unassembled WGS sequence"/>
</dbReference>
<feature type="signal peptide" evidence="1">
    <location>
        <begin position="1"/>
        <end position="24"/>
    </location>
</feature>
<reference evidence="3" key="1">
    <citation type="submission" date="2019-09" db="EMBL/GenBank/DDBJ databases">
        <title>Distinct polysaccharide growth profiles of human intestinal Prevotella copri isolates.</title>
        <authorList>
            <person name="Fehlner-Peach H."/>
            <person name="Magnabosco C."/>
            <person name="Raghavan V."/>
            <person name="Scher J.U."/>
            <person name="Tett A."/>
            <person name="Cox L.M."/>
            <person name="Gottsegen C."/>
            <person name="Watters A."/>
            <person name="Wiltshire- Gordon J.D."/>
            <person name="Segata N."/>
            <person name="Bonneau R."/>
            <person name="Littman D.R."/>
        </authorList>
    </citation>
    <scope>NUCLEOTIDE SEQUENCE [LARGE SCALE GENOMIC DNA]</scope>
    <source>
        <strain evidence="3">iAA108</strain>
    </source>
</reference>
<organism evidence="2 3">
    <name type="scientific">Segatella copri</name>
    <dbReference type="NCBI Taxonomy" id="165179"/>
    <lineage>
        <taxon>Bacteria</taxon>
        <taxon>Pseudomonadati</taxon>
        <taxon>Bacteroidota</taxon>
        <taxon>Bacteroidia</taxon>
        <taxon>Bacteroidales</taxon>
        <taxon>Prevotellaceae</taxon>
        <taxon>Segatella</taxon>
    </lineage>
</organism>
<dbReference type="RefSeq" id="WP_153119061.1">
    <property type="nucleotide sequence ID" value="NZ_VZCC01000064.1"/>
</dbReference>
<accession>A0AA90ZVJ4</accession>
<dbReference type="EMBL" id="VZCC01000064">
    <property type="protein sequence ID" value="MQN84243.1"/>
    <property type="molecule type" value="Genomic_DNA"/>
</dbReference>
<protein>
    <submittedName>
        <fullName evidence="2">Uncharacterized protein</fullName>
    </submittedName>
</protein>
<name>A0AA90ZVJ4_9BACT</name>
<gene>
    <name evidence="2" type="ORF">F7D74_09695</name>
</gene>
<keyword evidence="1" id="KW-0732">Signal</keyword>
<sequence length="301" mass="35616">MKRDSIFLLILLLSLCCCSQKNQQAETVKNDSITEFFRNFYTGCNEYFVQRDKADRDNKSDSYRLYLNDKFISFLKDFCYDDIVAEAYNYDLDIYGRDGIDSLNDSNLQSLHVEKMANEKNAYIVHLQMDTTHIQRLYTLAKQDGKMKIYAIGKRKHPMIFRNDTLRIADCPKSHSGLYSDRLLVVEYKNRKWVYNNVISNQEYLAGWTPYETLVKPSEDAPDDFLERSDFLLSYSAGMGYKIYYTLGVKAIENELYLTGYKWEEHDSGLLFRKQIIQEYDGTEMPLATYRRYMPWELRLE</sequence>
<evidence type="ECO:0000256" key="1">
    <source>
        <dbReference type="SAM" id="SignalP"/>
    </source>
</evidence>
<evidence type="ECO:0000313" key="2">
    <source>
        <dbReference type="EMBL" id="MQN84243.1"/>
    </source>
</evidence>
<dbReference type="AlphaFoldDB" id="A0AA90ZVJ4"/>
<comment type="caution">
    <text evidence="2">The sequence shown here is derived from an EMBL/GenBank/DDBJ whole genome shotgun (WGS) entry which is preliminary data.</text>
</comment>
<dbReference type="Gene3D" id="3.10.450.50">
    <property type="match status" value="1"/>
</dbReference>
<feature type="chain" id="PRO_5041634405" evidence="1">
    <location>
        <begin position="25"/>
        <end position="301"/>
    </location>
</feature>